<dbReference type="PANTHER" id="PTHR35358">
    <property type="entry name" value="OS06G0711100 PROTEIN"/>
    <property type="match status" value="1"/>
</dbReference>
<gene>
    <name evidence="2" type="ORF">DARMORV10_C04P55680.1</name>
</gene>
<accession>A0A816JPX9</accession>
<dbReference type="PANTHER" id="PTHR35358:SF5">
    <property type="entry name" value="PHOSPHOLIPASE-LIKE PROTEIN (PEARLI 4) FAMILY PROTEIN"/>
    <property type="match status" value="1"/>
</dbReference>
<name>A0A816JPX9_BRANA</name>
<evidence type="ECO:0000256" key="1">
    <source>
        <dbReference type="SAM" id="MobiDB-lite"/>
    </source>
</evidence>
<dbReference type="EMBL" id="HG994368">
    <property type="protein sequence ID" value="CAF1862383.1"/>
    <property type="molecule type" value="Genomic_DNA"/>
</dbReference>
<sequence length="229" mass="24994">MAPYKALASYEAWNYYPGFEIRSEIRSDPIRNLEYPDGPNPNPDSEMADPANPDPNPGQLSDVSSDSIPLMLLSLLAEFLSRLRSFLLPPCDSASNLSLDDGSMIASGVTNIIVLADQLSLSETLQVIISKHGDITASSKLQSNVTRSYYLESLAAVVMELRTSGLKDLTKTRVAEMAAVVKDMESVKIEVSWLKKAVAELGEAVEYAGEYEAAKAEREACESKGFCYL</sequence>
<protein>
    <submittedName>
        <fullName evidence="2">(rape) hypothetical protein</fullName>
    </submittedName>
</protein>
<reference evidence="2" key="1">
    <citation type="submission" date="2021-01" db="EMBL/GenBank/DDBJ databases">
        <authorList>
            <consortium name="Genoscope - CEA"/>
            <person name="William W."/>
        </authorList>
    </citation>
    <scope>NUCLEOTIDE SEQUENCE</scope>
</reference>
<feature type="region of interest" description="Disordered" evidence="1">
    <location>
        <begin position="30"/>
        <end position="61"/>
    </location>
</feature>
<evidence type="ECO:0000313" key="2">
    <source>
        <dbReference type="EMBL" id="CAF1862383.1"/>
    </source>
</evidence>
<proteinExistence type="predicted"/>
<dbReference type="InterPro" id="IPR007942">
    <property type="entry name" value="PLipase-like"/>
</dbReference>
<dbReference type="Proteomes" id="UP001295469">
    <property type="component" value="Chromosome C04"/>
</dbReference>
<dbReference type="AlphaFoldDB" id="A0A816JPX9"/>
<organism evidence="2">
    <name type="scientific">Brassica napus</name>
    <name type="common">Rape</name>
    <dbReference type="NCBI Taxonomy" id="3708"/>
    <lineage>
        <taxon>Eukaryota</taxon>
        <taxon>Viridiplantae</taxon>
        <taxon>Streptophyta</taxon>
        <taxon>Embryophyta</taxon>
        <taxon>Tracheophyta</taxon>
        <taxon>Spermatophyta</taxon>
        <taxon>Magnoliopsida</taxon>
        <taxon>eudicotyledons</taxon>
        <taxon>Gunneridae</taxon>
        <taxon>Pentapetalae</taxon>
        <taxon>rosids</taxon>
        <taxon>malvids</taxon>
        <taxon>Brassicales</taxon>
        <taxon>Brassicaceae</taxon>
        <taxon>Brassiceae</taxon>
        <taxon>Brassica</taxon>
    </lineage>
</organism>
<dbReference type="Pfam" id="PF05278">
    <property type="entry name" value="PEARLI-4"/>
    <property type="match status" value="1"/>
</dbReference>